<name>A0A3A9Y9Y7_9ACTN</name>
<proteinExistence type="predicted"/>
<feature type="domain" description="Trehalase-like N-terminal" evidence="3">
    <location>
        <begin position="81"/>
        <end position="237"/>
    </location>
</feature>
<dbReference type="EMBL" id="RAZT01000004">
    <property type="protein sequence ID" value="RKN34098.1"/>
    <property type="molecule type" value="Genomic_DNA"/>
</dbReference>
<accession>A0A3A9Y9Y7</accession>
<feature type="compositionally biased region" description="Basic and acidic residues" evidence="1">
    <location>
        <begin position="55"/>
        <end position="68"/>
    </location>
</feature>
<dbReference type="GO" id="GO:0015927">
    <property type="term" value="F:trehalase activity"/>
    <property type="evidence" value="ECO:0007669"/>
    <property type="project" value="TreeGrafter"/>
</dbReference>
<dbReference type="Proteomes" id="UP000275865">
    <property type="component" value="Unassembled WGS sequence"/>
</dbReference>
<dbReference type="PANTHER" id="PTHR31616">
    <property type="entry name" value="TREHALASE"/>
    <property type="match status" value="1"/>
</dbReference>
<evidence type="ECO:0000313" key="4">
    <source>
        <dbReference type="EMBL" id="RKN34098.1"/>
    </source>
</evidence>
<evidence type="ECO:0000259" key="2">
    <source>
        <dbReference type="Pfam" id="PF00723"/>
    </source>
</evidence>
<reference evidence="4 5" key="1">
    <citation type="submission" date="2018-09" db="EMBL/GenBank/DDBJ databases">
        <title>Micromonospora sp. nov. MS1-9, isolated from a root of Musa sp.</title>
        <authorList>
            <person name="Kuncharoen N."/>
            <person name="Kudo T."/>
            <person name="Ohkuma M."/>
            <person name="Yuki M."/>
            <person name="Tanasupawat S."/>
        </authorList>
    </citation>
    <scope>NUCLEOTIDE SEQUENCE [LARGE SCALE GENOMIC DNA]</scope>
    <source>
        <strain evidence="4 5">MS1-9</strain>
    </source>
</reference>
<feature type="region of interest" description="Disordered" evidence="1">
    <location>
        <begin position="1"/>
        <end position="68"/>
    </location>
</feature>
<gene>
    <name evidence="4" type="ORF">D7044_10515</name>
</gene>
<dbReference type="PANTHER" id="PTHR31616:SF10">
    <property type="entry name" value="TREHALASE"/>
    <property type="match status" value="1"/>
</dbReference>
<evidence type="ECO:0000259" key="3">
    <source>
        <dbReference type="Pfam" id="PF19291"/>
    </source>
</evidence>
<feature type="domain" description="GH15-like" evidence="2">
    <location>
        <begin position="308"/>
        <end position="643"/>
    </location>
</feature>
<keyword evidence="4" id="KW-0378">Hydrolase</keyword>
<dbReference type="Pfam" id="PF19291">
    <property type="entry name" value="TREH_N"/>
    <property type="match status" value="1"/>
</dbReference>
<protein>
    <submittedName>
        <fullName evidence="4">Glycoside hydrolase family 15 protein</fullName>
    </submittedName>
</protein>
<dbReference type="Gene3D" id="1.50.10.10">
    <property type="match status" value="1"/>
</dbReference>
<dbReference type="InterPro" id="IPR045582">
    <property type="entry name" value="Trehalase-like_N"/>
</dbReference>
<comment type="caution">
    <text evidence="4">The sequence shown here is derived from an EMBL/GenBank/DDBJ whole genome shotgun (WGS) entry which is preliminary data.</text>
</comment>
<evidence type="ECO:0000256" key="1">
    <source>
        <dbReference type="SAM" id="MobiDB-lite"/>
    </source>
</evidence>
<dbReference type="InterPro" id="IPR012341">
    <property type="entry name" value="6hp_glycosidase-like_sf"/>
</dbReference>
<dbReference type="Pfam" id="PF00723">
    <property type="entry name" value="Glyco_hydro_15"/>
    <property type="match status" value="1"/>
</dbReference>
<dbReference type="AlphaFoldDB" id="A0A3A9Y9Y7"/>
<sequence>MARAGTEPAPAGVREPGEARARGGPRRSAQRGHRESARPPGVDRPAAGSGSVRGGDGRRCAVSDDGDPTRVRLVSAPQVLREYALLADGHRGALIGPDGDVVWLCAPGWADPPLFSGLLGGRGRYLVEPVGPRFVWSGHYEPGSLIWVSRWVTTDGVVESREALLFPGDARRVVLLRRVHALDRDALVRVRLDPRADFGRAPLVDARRADGSWTARTGGLHVRHSGGDRLRLTHDEALEGELHLPKGGRHDLVLEVSVDPLVEPPPDPDVLWRITEQGWRASTPRLAGGDAQRDAALAYAVLRGLTSPGGGMVAAASTALPERAHAGRNYDYRYAWIRDQSFAGQAAALTGRYELLDEAAAFLTARVLADGERLAPAYTVSGGTVPPQTDLEFLPGYPGAPVRVGNWVRRQFQLDAFGEVLLLLAAAAHHDRLPHDSWRALDLAARIVEERWREPDSGIWELPAQQWTHSKLTCVAGLRAAARVAPTAVAGRWAALADAILADVGAHARHSSGRWQRAYDDERVDAALLLPGIRGAVPADDPRTEATRRAVLAELERDGYLYRFRPDRRPLGDAEGAFLLCGFTAALAAWQAGDRVSALRWFERNRAACGPAGLYTEEYDVGQRQLRGNLPQAFVHALMLETALVLGQTEVG</sequence>
<dbReference type="InterPro" id="IPR008928">
    <property type="entry name" value="6-hairpin_glycosidase_sf"/>
</dbReference>
<evidence type="ECO:0000313" key="5">
    <source>
        <dbReference type="Proteomes" id="UP000275865"/>
    </source>
</evidence>
<dbReference type="InterPro" id="IPR011613">
    <property type="entry name" value="GH15-like"/>
</dbReference>
<organism evidence="4 5">
    <name type="scientific">Micromonospora musae</name>
    <dbReference type="NCBI Taxonomy" id="1894970"/>
    <lineage>
        <taxon>Bacteria</taxon>
        <taxon>Bacillati</taxon>
        <taxon>Actinomycetota</taxon>
        <taxon>Actinomycetes</taxon>
        <taxon>Micromonosporales</taxon>
        <taxon>Micromonosporaceae</taxon>
        <taxon>Micromonospora</taxon>
    </lineage>
</organism>
<dbReference type="GO" id="GO:0005993">
    <property type="term" value="P:trehalose catabolic process"/>
    <property type="evidence" value="ECO:0007669"/>
    <property type="project" value="TreeGrafter"/>
</dbReference>
<dbReference type="SUPFAM" id="SSF48208">
    <property type="entry name" value="Six-hairpin glycosidases"/>
    <property type="match status" value="1"/>
</dbReference>